<name>A0A0E9P9N4_ANGAN</name>
<proteinExistence type="predicted"/>
<organism evidence="1">
    <name type="scientific">Anguilla anguilla</name>
    <name type="common">European freshwater eel</name>
    <name type="synonym">Muraena anguilla</name>
    <dbReference type="NCBI Taxonomy" id="7936"/>
    <lineage>
        <taxon>Eukaryota</taxon>
        <taxon>Metazoa</taxon>
        <taxon>Chordata</taxon>
        <taxon>Craniata</taxon>
        <taxon>Vertebrata</taxon>
        <taxon>Euteleostomi</taxon>
        <taxon>Actinopterygii</taxon>
        <taxon>Neopterygii</taxon>
        <taxon>Teleostei</taxon>
        <taxon>Anguilliformes</taxon>
        <taxon>Anguillidae</taxon>
        <taxon>Anguilla</taxon>
    </lineage>
</organism>
<dbReference type="EMBL" id="GBXM01107817">
    <property type="protein sequence ID" value="JAH00760.1"/>
    <property type="molecule type" value="Transcribed_RNA"/>
</dbReference>
<reference evidence="1" key="2">
    <citation type="journal article" date="2015" name="Fish Shellfish Immunol.">
        <title>Early steps in the European eel (Anguilla anguilla)-Vibrio vulnificus interaction in the gills: Role of the RtxA13 toxin.</title>
        <authorList>
            <person name="Callol A."/>
            <person name="Pajuelo D."/>
            <person name="Ebbesson L."/>
            <person name="Teles M."/>
            <person name="MacKenzie S."/>
            <person name="Amaro C."/>
        </authorList>
    </citation>
    <scope>NUCLEOTIDE SEQUENCE</scope>
</reference>
<protein>
    <submittedName>
        <fullName evidence="1">Uncharacterized protein</fullName>
    </submittedName>
</protein>
<reference evidence="1" key="1">
    <citation type="submission" date="2014-11" db="EMBL/GenBank/DDBJ databases">
        <authorList>
            <person name="Amaro Gonzalez C."/>
        </authorList>
    </citation>
    <scope>NUCLEOTIDE SEQUENCE</scope>
</reference>
<sequence length="8" mass="1002">MQRKLITL</sequence>
<accession>A0A0E9P9N4</accession>
<evidence type="ECO:0000313" key="1">
    <source>
        <dbReference type="EMBL" id="JAH00760.1"/>
    </source>
</evidence>